<dbReference type="InterPro" id="IPR036754">
    <property type="entry name" value="YbaK/aa-tRNA-synt-asso_dom_sf"/>
</dbReference>
<gene>
    <name evidence="3" type="ORF">IAC59_08350</name>
</gene>
<evidence type="ECO:0000313" key="4">
    <source>
        <dbReference type="Proteomes" id="UP000824123"/>
    </source>
</evidence>
<protein>
    <submittedName>
        <fullName evidence="3">Amidohydrolase family protein</fullName>
    </submittedName>
</protein>
<dbReference type="CDD" id="cd04333">
    <property type="entry name" value="ProX_deacylase"/>
    <property type="match status" value="1"/>
</dbReference>
<sequence>MSVERVKKYLEQFGAQQRVMEFDKSSATVELAAQAVGADAARIAKTLSFETDGGCMLLVAAGDARVDNPAFKHRFGRKARMLTPERALELTGYAVGGVCPFDVKSDSVEIYLDESLRRFGTVYPACGSSNSAIELTCDELERFSHADGWVDVCRGWRETYPRVIDMHAHMFPDAIAQRTMDKLVTVADGLRPVTDATHDGTVRHMRNCAISAFAALPIATKPTQCTSINNWTASMSDDYVLGFGTVHPDFENPIAEIERVKALGLHGIKLHPDYQHIYPDEERMFPLYEKMAELGLPVVLHAGWDPVSPDLTRSTPERLRRVLDRVPGLTMIAAHMGGMKMSDDVIKYLCGCDVYFDTSMSYVYLTPERFRLLIDQHGVDHILFGSDCPWSDAKRQIQMLRDVGIEGDALDKILYRNAAKLLGLEE</sequence>
<dbReference type="Proteomes" id="UP000824123">
    <property type="component" value="Unassembled WGS sequence"/>
</dbReference>
<dbReference type="EMBL" id="DVNK01000051">
    <property type="protein sequence ID" value="HIU47256.1"/>
    <property type="molecule type" value="Genomic_DNA"/>
</dbReference>
<organism evidence="3 4">
    <name type="scientific">Candidatus Fimadaptatus faecigallinarum</name>
    <dbReference type="NCBI Taxonomy" id="2840814"/>
    <lineage>
        <taxon>Bacteria</taxon>
        <taxon>Bacillati</taxon>
        <taxon>Bacillota</taxon>
        <taxon>Clostridia</taxon>
        <taxon>Eubacteriales</taxon>
        <taxon>Candidatus Fimadaptatus</taxon>
    </lineage>
</organism>
<dbReference type="PANTHER" id="PTHR30411:SF1">
    <property type="entry name" value="CYTOPLASMIC PROTEIN"/>
    <property type="match status" value="1"/>
</dbReference>
<dbReference type="Gene3D" id="3.20.20.140">
    <property type="entry name" value="Metal-dependent hydrolases"/>
    <property type="match status" value="1"/>
</dbReference>
<dbReference type="Pfam" id="PF04073">
    <property type="entry name" value="tRNA_edit"/>
    <property type="match status" value="1"/>
</dbReference>
<comment type="caution">
    <text evidence="3">The sequence shown here is derived from an EMBL/GenBank/DDBJ whole genome shotgun (WGS) entry which is preliminary data.</text>
</comment>
<dbReference type="InterPro" id="IPR032466">
    <property type="entry name" value="Metal_Hydrolase"/>
</dbReference>
<proteinExistence type="predicted"/>
<dbReference type="InterPro" id="IPR007214">
    <property type="entry name" value="YbaK/aa-tRNA-synth-assoc-dom"/>
</dbReference>
<evidence type="ECO:0000313" key="3">
    <source>
        <dbReference type="EMBL" id="HIU47256.1"/>
    </source>
</evidence>
<dbReference type="InterPro" id="IPR006680">
    <property type="entry name" value="Amidohydro-rel"/>
</dbReference>
<evidence type="ECO:0000259" key="2">
    <source>
        <dbReference type="Pfam" id="PF04909"/>
    </source>
</evidence>
<name>A0A9D1S553_9FIRM</name>
<reference evidence="3" key="2">
    <citation type="journal article" date="2021" name="PeerJ">
        <title>Extensive microbial diversity within the chicken gut microbiome revealed by metagenomics and culture.</title>
        <authorList>
            <person name="Gilroy R."/>
            <person name="Ravi A."/>
            <person name="Getino M."/>
            <person name="Pursley I."/>
            <person name="Horton D.L."/>
            <person name="Alikhan N.F."/>
            <person name="Baker D."/>
            <person name="Gharbi K."/>
            <person name="Hall N."/>
            <person name="Watson M."/>
            <person name="Adriaenssens E.M."/>
            <person name="Foster-Nyarko E."/>
            <person name="Jarju S."/>
            <person name="Secka A."/>
            <person name="Antonio M."/>
            <person name="Oren A."/>
            <person name="Chaudhuri R.R."/>
            <person name="La Ragione R."/>
            <person name="Hildebrand F."/>
            <person name="Pallen M.J."/>
        </authorList>
    </citation>
    <scope>NUCLEOTIDE SEQUENCE</scope>
    <source>
        <strain evidence="3">ChiSxjej2B14-8506</strain>
    </source>
</reference>
<dbReference type="Pfam" id="PF04909">
    <property type="entry name" value="Amidohydro_2"/>
    <property type="match status" value="1"/>
</dbReference>
<dbReference type="GO" id="GO:0002161">
    <property type="term" value="F:aminoacyl-tRNA deacylase activity"/>
    <property type="evidence" value="ECO:0007669"/>
    <property type="project" value="InterPro"/>
</dbReference>
<dbReference type="PANTHER" id="PTHR30411">
    <property type="entry name" value="CYTOPLASMIC PROTEIN"/>
    <property type="match status" value="1"/>
</dbReference>
<dbReference type="SUPFAM" id="SSF55826">
    <property type="entry name" value="YbaK/ProRS associated domain"/>
    <property type="match status" value="1"/>
</dbReference>
<feature type="domain" description="Amidohydrolase-related" evidence="2">
    <location>
        <begin position="164"/>
        <end position="424"/>
    </location>
</feature>
<dbReference type="SUPFAM" id="SSF51556">
    <property type="entry name" value="Metallo-dependent hydrolases"/>
    <property type="match status" value="1"/>
</dbReference>
<feature type="domain" description="YbaK/aminoacyl-tRNA synthetase-associated" evidence="1">
    <location>
        <begin position="26"/>
        <end position="143"/>
    </location>
</feature>
<dbReference type="AlphaFoldDB" id="A0A9D1S553"/>
<evidence type="ECO:0000259" key="1">
    <source>
        <dbReference type="Pfam" id="PF04073"/>
    </source>
</evidence>
<reference evidence="3" key="1">
    <citation type="submission" date="2020-10" db="EMBL/GenBank/DDBJ databases">
        <authorList>
            <person name="Gilroy R."/>
        </authorList>
    </citation>
    <scope>NUCLEOTIDE SEQUENCE</scope>
    <source>
        <strain evidence="3">ChiSxjej2B14-8506</strain>
    </source>
</reference>
<dbReference type="Gene3D" id="3.90.960.10">
    <property type="entry name" value="YbaK/aminoacyl-tRNA synthetase-associated domain"/>
    <property type="match status" value="1"/>
</dbReference>
<accession>A0A9D1S553</accession>
<dbReference type="CDD" id="cd01292">
    <property type="entry name" value="metallo-dependent_hydrolases"/>
    <property type="match status" value="1"/>
</dbReference>